<dbReference type="KEGG" id="vde:111253230"/>
<dbReference type="SUPFAM" id="SSF54695">
    <property type="entry name" value="POZ domain"/>
    <property type="match status" value="2"/>
</dbReference>
<protein>
    <recommendedName>
        <fullName evidence="2">BTB domain-containing protein</fullName>
    </recommendedName>
</protein>
<dbReference type="GO" id="GO:0061138">
    <property type="term" value="P:morphogenesis of a branching epithelium"/>
    <property type="evidence" value="ECO:0007669"/>
    <property type="project" value="InterPro"/>
</dbReference>
<feature type="compositionally biased region" description="Low complexity" evidence="1">
    <location>
        <begin position="86"/>
        <end position="95"/>
    </location>
</feature>
<evidence type="ECO:0000313" key="3">
    <source>
        <dbReference type="EnsemblMetazoa" id="XP_022668082"/>
    </source>
</evidence>
<dbReference type="RefSeq" id="XP_022668082.1">
    <property type="nucleotide sequence ID" value="XM_022812347.1"/>
</dbReference>
<accession>A0A7M7KJY7</accession>
<dbReference type="PANTHER" id="PTHR16064:SF3">
    <property type="entry name" value="BTB_POZ DOMAIN-CONTAINING PROTEIN 7"/>
    <property type="match status" value="1"/>
</dbReference>
<dbReference type="Pfam" id="PF00651">
    <property type="entry name" value="BTB"/>
    <property type="match status" value="2"/>
</dbReference>
<evidence type="ECO:0000256" key="1">
    <source>
        <dbReference type="SAM" id="MobiDB-lite"/>
    </source>
</evidence>
<dbReference type="GeneID" id="111253230"/>
<feature type="compositionally biased region" description="Polar residues" evidence="1">
    <location>
        <begin position="694"/>
        <end position="705"/>
    </location>
</feature>
<dbReference type="OMA" id="IPPPDSH"/>
<dbReference type="Gene3D" id="1.25.40.420">
    <property type="match status" value="1"/>
</dbReference>
<dbReference type="InterPro" id="IPR000210">
    <property type="entry name" value="BTB/POZ_dom"/>
</dbReference>
<feature type="domain" description="BTB" evidence="2">
    <location>
        <begin position="179"/>
        <end position="248"/>
    </location>
</feature>
<feature type="compositionally biased region" description="Gly residues" evidence="1">
    <location>
        <begin position="37"/>
        <end position="50"/>
    </location>
</feature>
<feature type="region of interest" description="Disordered" evidence="1">
    <location>
        <begin position="694"/>
        <end position="713"/>
    </location>
</feature>
<feature type="compositionally biased region" description="Low complexity" evidence="1">
    <location>
        <begin position="51"/>
        <end position="68"/>
    </location>
</feature>
<dbReference type="OrthoDB" id="2347980at2759"/>
<dbReference type="InterPro" id="IPR042345">
    <property type="entry name" value="Btbd7"/>
</dbReference>
<sequence>MGQSGLSRPVAPPQQVPPDLHAHSHPPAQLSQPVHYPGGGPQGGSQGAGSPGPSNQLSLTSSSSSHQQCGTYASGTSNLDSKKCPSRSAALSASRPLSTLKKRLIRGKRRSSKSYDHAQIFRDFVRTSGWNAREVSALVREYECLAALRELETQAESARTSANSARKDLAALFESKLCADITLLYRGSSFPAHRAVLCVRCPFFRELLNDPVTLGSQIVVEIDIPEVTLQLFNDLIRYLYTGELSVSHSGSLGTLLKLSEQFGIPNPLEQDLRYLLETGVYCDALLVFSNHTSQTGQTATASTQNLRHCVQGAAGDFCKWCSTSTEFACHKALLAARSRFLKAAILRQQRREGVLLQRNVKITLDRSVVPVKYSKVILFSIYQDNVDFASLLPAESMLQDLMEIYQISRLLEIDSLTQNCEDLIVELMTVENIVPVLNWSQQAHASQWVRRQAMNFLKEDFALVACVPYTLSQLPADTLSEVLDSDFVQASELEILSAILKWSENRNLSTTDSAELKRNTSERGKETLCRNSGKRSASLDLLRDTAFCEGSPEVVKKLIGKVRFAHILPKCENEVLQVCAHRGLLPPQQATELLKTTSQHVALIPANTPQRGAAEWGSQRPRLFLPYFEEAKAMLETLEHVCTTPCSSLPFGTTLIPSPNSYVTRSEENILDSLTRTKDADQMTNYLYDFSKPALSQDTGSNNESKSPDETLMVSPSEELLHQMRQREAELWSTPGACKTIALAPHKRSLVSSLLRLRVVREMGFPDETAQALKNYTSKSLPVSSTGTLTYGGATVAQAGSCKKHAPIEAPTTVVPTGFDQPRIRSNPSQHSLHLSKRSQNSRNVPAVTQVPPHPPSAVVSLNGHMDVADTLPREFRLLTHSQGPDHYSTMQASLAHLLASQANLTDLGSGELSLGCRLVHKPAPQPLHHNLHNMQSVHYSLARRKQRLSSGPQFLLRDDALPVSNLLPWTGSTHVTVGPTASTDLHKTPVHSLSSNRRLLSTFGFGVSYGYCGHGNRPYREHISSQGGING</sequence>
<dbReference type="PROSITE" id="PS50097">
    <property type="entry name" value="BTB"/>
    <property type="match status" value="1"/>
</dbReference>
<dbReference type="EnsemblMetazoa" id="XM_022812347">
    <property type="protein sequence ID" value="XP_022668082"/>
    <property type="gene ID" value="LOC111253230"/>
</dbReference>
<dbReference type="InParanoid" id="A0A7M7KJY7"/>
<dbReference type="SMART" id="SM00225">
    <property type="entry name" value="BTB"/>
    <property type="match status" value="2"/>
</dbReference>
<feature type="region of interest" description="Disordered" evidence="1">
    <location>
        <begin position="813"/>
        <end position="856"/>
    </location>
</feature>
<dbReference type="PANTHER" id="PTHR16064">
    <property type="entry name" value="BTB POZ DOMAIN CONTAINING 7"/>
    <property type="match status" value="1"/>
</dbReference>
<name>A0A7M7KJY7_VARDE</name>
<proteinExistence type="predicted"/>
<feature type="compositionally biased region" description="Polar residues" evidence="1">
    <location>
        <begin position="824"/>
        <end position="844"/>
    </location>
</feature>
<evidence type="ECO:0000313" key="4">
    <source>
        <dbReference type="Proteomes" id="UP000594260"/>
    </source>
</evidence>
<dbReference type="Gene3D" id="3.30.710.10">
    <property type="entry name" value="Potassium Channel Kv1.1, Chain A"/>
    <property type="match status" value="2"/>
</dbReference>
<feature type="compositionally biased region" description="Polar residues" evidence="1">
    <location>
        <begin position="69"/>
        <end position="79"/>
    </location>
</feature>
<dbReference type="Proteomes" id="UP000594260">
    <property type="component" value="Unplaced"/>
</dbReference>
<reference evidence="3" key="1">
    <citation type="submission" date="2021-01" db="UniProtKB">
        <authorList>
            <consortium name="EnsemblMetazoa"/>
        </authorList>
    </citation>
    <scope>IDENTIFICATION</scope>
</reference>
<feature type="region of interest" description="Disordered" evidence="1">
    <location>
        <begin position="1"/>
        <end position="95"/>
    </location>
</feature>
<dbReference type="AlphaFoldDB" id="A0A7M7KJY7"/>
<dbReference type="InterPro" id="IPR011333">
    <property type="entry name" value="SKP1/BTB/POZ_sf"/>
</dbReference>
<organism evidence="3 4">
    <name type="scientific">Varroa destructor</name>
    <name type="common">Honeybee mite</name>
    <dbReference type="NCBI Taxonomy" id="109461"/>
    <lineage>
        <taxon>Eukaryota</taxon>
        <taxon>Metazoa</taxon>
        <taxon>Ecdysozoa</taxon>
        <taxon>Arthropoda</taxon>
        <taxon>Chelicerata</taxon>
        <taxon>Arachnida</taxon>
        <taxon>Acari</taxon>
        <taxon>Parasitiformes</taxon>
        <taxon>Mesostigmata</taxon>
        <taxon>Gamasina</taxon>
        <taxon>Dermanyssoidea</taxon>
        <taxon>Varroidae</taxon>
        <taxon>Varroa</taxon>
    </lineage>
</organism>
<keyword evidence="4" id="KW-1185">Reference proteome</keyword>
<evidence type="ECO:0000259" key="2">
    <source>
        <dbReference type="PROSITE" id="PS50097"/>
    </source>
</evidence>
<dbReference type="FunCoup" id="A0A7M7KJY7">
    <property type="interactions" value="311"/>
</dbReference>